<dbReference type="Proteomes" id="UP000249873">
    <property type="component" value="Chromosome"/>
</dbReference>
<gene>
    <name evidence="6" type="ORF">DJ013_08145</name>
</gene>
<sequence>MKYIITLVLSLAALGSAFSQQSYILKGSVLDSADKTPLIGATVTIDYGDQTDFVKEDGSFTFVLPKKEVVIIVRYIGYVPFRKNITLPLDNFVIELKLVENTLQEVIVSGTGSENVKRPMMGVTSLSMKSVEKLPTALGEVDLLKGLQMLPGISSVGEASNGVNVRGGTTDQNLFLLEDTPIFNPTHMFGLFSAFPSEAISKFDLYKGNVPARFGGRAAGVLDVKLLNPSMDKFKMKGGISLVSTKLMAEVPIIKNKMALMISGRGSFNDFLFPIVSDKLKDLKAKFADGAAKLFYQVNDKHTLSLAAYYSYDFFQTEMLGSIANINASASQFQYETTNFSGKWFYNISEKANIQTTLVSSYYQPNTLLPEIDSDNVVKIRQSVDYKQIKSNLNLYRGKHNFELGVDAVRYSINPGNIEPGTSESVLPISTPIENGIELGASIEDVIEINSRTNLSVGLRYSQFLSMGAANVNIYEENEPRDEISVLETIAYNKGEVAQSYGGFEPRVGFSFLIDDKNSIKAGYNLARQYLQIVSNTTTPIPTSRWKLSDLNIKPQVSQLVSLGYFRNSSGNVFEYSVEGYYRKTDNIIDYKPGADFLLNQTPETEILQGVNSSYGAEFMVSKKKGEVTGWVNYTYARSINQIDEGPLLSQRVNYGQKYSANYDRPHTLNAAVVINQGSHHDFSFNFTYSTGRPFTSPQGYIKYSNQVLPFYFLRNDTRLPDYHRLDFAWNIYNPQLRNKKFKGNFAFSVYNLYGRKNAYSIFFRSENNLLKPYKLTIFGAPIVSLAYKFTFNH</sequence>
<evidence type="ECO:0000256" key="1">
    <source>
        <dbReference type="ARBA" id="ARBA00004442"/>
    </source>
</evidence>
<evidence type="ECO:0000256" key="3">
    <source>
        <dbReference type="ARBA" id="ARBA00023237"/>
    </source>
</evidence>
<accession>A0A2Z4GB33</accession>
<name>A0A2Z4GB33_9BACT</name>
<feature type="chain" id="PRO_5016370692" evidence="4">
    <location>
        <begin position="20"/>
        <end position="794"/>
    </location>
</feature>
<dbReference type="SUPFAM" id="SSF49464">
    <property type="entry name" value="Carboxypeptidase regulatory domain-like"/>
    <property type="match status" value="1"/>
</dbReference>
<dbReference type="InterPro" id="IPR012910">
    <property type="entry name" value="Plug_dom"/>
</dbReference>
<dbReference type="InterPro" id="IPR036942">
    <property type="entry name" value="Beta-barrel_TonB_sf"/>
</dbReference>
<proteinExistence type="predicted"/>
<evidence type="ECO:0000313" key="7">
    <source>
        <dbReference type="Proteomes" id="UP000249873"/>
    </source>
</evidence>
<dbReference type="Gene3D" id="2.60.40.1120">
    <property type="entry name" value="Carboxypeptidase-like, regulatory domain"/>
    <property type="match status" value="1"/>
</dbReference>
<evidence type="ECO:0000256" key="2">
    <source>
        <dbReference type="ARBA" id="ARBA00023136"/>
    </source>
</evidence>
<dbReference type="Pfam" id="PF07715">
    <property type="entry name" value="Plug"/>
    <property type="match status" value="1"/>
</dbReference>
<evidence type="ECO:0000259" key="5">
    <source>
        <dbReference type="Pfam" id="PF07715"/>
    </source>
</evidence>
<dbReference type="EMBL" id="CP029480">
    <property type="protein sequence ID" value="AWV98143.1"/>
    <property type="molecule type" value="Genomic_DNA"/>
</dbReference>
<dbReference type="SUPFAM" id="SSF56935">
    <property type="entry name" value="Porins"/>
    <property type="match status" value="1"/>
</dbReference>
<keyword evidence="4" id="KW-0732">Signal</keyword>
<keyword evidence="7" id="KW-1185">Reference proteome</keyword>
<evidence type="ECO:0000256" key="4">
    <source>
        <dbReference type="SAM" id="SignalP"/>
    </source>
</evidence>
<dbReference type="Pfam" id="PF13715">
    <property type="entry name" value="CarbopepD_reg_2"/>
    <property type="match status" value="1"/>
</dbReference>
<protein>
    <submittedName>
        <fullName evidence="6">TonB-dependent receptor</fullName>
    </submittedName>
</protein>
<dbReference type="RefSeq" id="WP_111371245.1">
    <property type="nucleotide sequence ID" value="NZ_CP029480.1"/>
</dbReference>
<keyword evidence="2" id="KW-0472">Membrane</keyword>
<dbReference type="OrthoDB" id="1111684at2"/>
<dbReference type="Gene3D" id="2.40.170.20">
    <property type="entry name" value="TonB-dependent receptor, beta-barrel domain"/>
    <property type="match status" value="1"/>
</dbReference>
<dbReference type="KEGG" id="als:DJ013_08145"/>
<evidence type="ECO:0000313" key="6">
    <source>
        <dbReference type="EMBL" id="AWV98143.1"/>
    </source>
</evidence>
<dbReference type="InterPro" id="IPR037066">
    <property type="entry name" value="Plug_dom_sf"/>
</dbReference>
<organism evidence="6 7">
    <name type="scientific">Arcticibacterium luteifluviistationis</name>
    <dbReference type="NCBI Taxonomy" id="1784714"/>
    <lineage>
        <taxon>Bacteria</taxon>
        <taxon>Pseudomonadati</taxon>
        <taxon>Bacteroidota</taxon>
        <taxon>Cytophagia</taxon>
        <taxon>Cytophagales</taxon>
        <taxon>Leadbetterellaceae</taxon>
        <taxon>Arcticibacterium</taxon>
    </lineage>
</organism>
<feature type="domain" description="TonB-dependent receptor plug" evidence="5">
    <location>
        <begin position="139"/>
        <end position="220"/>
    </location>
</feature>
<feature type="signal peptide" evidence="4">
    <location>
        <begin position="1"/>
        <end position="19"/>
    </location>
</feature>
<dbReference type="InterPro" id="IPR008969">
    <property type="entry name" value="CarboxyPept-like_regulatory"/>
</dbReference>
<dbReference type="AlphaFoldDB" id="A0A2Z4GB33"/>
<keyword evidence="6" id="KW-0675">Receptor</keyword>
<keyword evidence="3" id="KW-0998">Cell outer membrane</keyword>
<dbReference type="Gene3D" id="2.170.130.10">
    <property type="entry name" value="TonB-dependent receptor, plug domain"/>
    <property type="match status" value="1"/>
</dbReference>
<comment type="subcellular location">
    <subcellularLocation>
        <location evidence="1">Cell outer membrane</location>
    </subcellularLocation>
</comment>
<reference evidence="6 7" key="1">
    <citation type="submission" date="2018-05" db="EMBL/GenBank/DDBJ databases">
        <title>Complete genome sequence of Arcticibacterium luteifluviistationis SM1504T, a cytophagaceae bacterium isolated from Arctic surface seawater.</title>
        <authorList>
            <person name="Li Y."/>
            <person name="Qin Q.-L."/>
        </authorList>
    </citation>
    <scope>NUCLEOTIDE SEQUENCE [LARGE SCALE GENOMIC DNA]</scope>
    <source>
        <strain evidence="6 7">SM1504</strain>
    </source>
</reference>
<dbReference type="GO" id="GO:0009279">
    <property type="term" value="C:cell outer membrane"/>
    <property type="evidence" value="ECO:0007669"/>
    <property type="project" value="UniProtKB-SubCell"/>
</dbReference>